<dbReference type="Gene3D" id="1.10.150.650">
    <property type="match status" value="1"/>
</dbReference>
<dbReference type="InterPro" id="IPR003141">
    <property type="entry name" value="Pol/His_phosphatase_N"/>
</dbReference>
<dbReference type="STRING" id="554083.BKD30_01375"/>
<dbReference type="InterPro" id="IPR052018">
    <property type="entry name" value="PHP_domain"/>
</dbReference>
<protein>
    <submittedName>
        <fullName evidence="3">Phosphatase</fullName>
    </submittedName>
</protein>
<dbReference type="GO" id="GO:0004534">
    <property type="term" value="F:5'-3' RNA exonuclease activity"/>
    <property type="evidence" value="ECO:0007669"/>
    <property type="project" value="TreeGrafter"/>
</dbReference>
<gene>
    <name evidence="3" type="ORF">BKD30_01375</name>
</gene>
<feature type="domain" description="Polymerase/histidinol phosphatase N-terminal" evidence="2">
    <location>
        <begin position="3"/>
        <end position="68"/>
    </location>
</feature>
<dbReference type="SUPFAM" id="SSF89550">
    <property type="entry name" value="PHP domain-like"/>
    <property type="match status" value="1"/>
</dbReference>
<evidence type="ECO:0000313" key="4">
    <source>
        <dbReference type="Proteomes" id="UP000187085"/>
    </source>
</evidence>
<feature type="region of interest" description="Disordered" evidence="1">
    <location>
        <begin position="1"/>
        <end position="20"/>
    </location>
</feature>
<comment type="caution">
    <text evidence="3">The sequence shown here is derived from an EMBL/GenBank/DDBJ whole genome shotgun (WGS) entry which is preliminary data.</text>
</comment>
<dbReference type="Proteomes" id="UP000187085">
    <property type="component" value="Unassembled WGS sequence"/>
</dbReference>
<evidence type="ECO:0000259" key="2">
    <source>
        <dbReference type="SMART" id="SM00481"/>
    </source>
</evidence>
<dbReference type="Pfam" id="PF02811">
    <property type="entry name" value="PHP"/>
    <property type="match status" value="1"/>
</dbReference>
<dbReference type="SMART" id="SM00481">
    <property type="entry name" value="POLIIIAc"/>
    <property type="match status" value="1"/>
</dbReference>
<dbReference type="OrthoDB" id="9804333at2"/>
<sequence length="290" mass="30726">MTIDLHTHSSRSDGTGSPAVVAEQAAEAGLTAFALTDHDTTAGWGPAGDAAVGLGLAFVPGMEITCQTADRVSVHLLSYLHDPDDAALLATVEASRASRLVRAERMVGLLAADYPIDWPTVQRFVAPGSTVGRPHIADALVDVGVVRTRSQAFASMLHPRAGYYVGHHAPDPAHMVELVRRAGGVPVFAHPLASARGRVVAEDVFDTMVDAGLAGVEVDHRDNPPAGRRWLREYAARHGLLVTGSSDYHGHGKPNRLGEHTTDPAVLAAIEEQATGTAVRRPEPRRPVRG</sequence>
<evidence type="ECO:0000313" key="3">
    <source>
        <dbReference type="EMBL" id="OMH29006.1"/>
    </source>
</evidence>
<keyword evidence="4" id="KW-1185">Reference proteome</keyword>
<dbReference type="InterPro" id="IPR004013">
    <property type="entry name" value="PHP_dom"/>
</dbReference>
<dbReference type="PANTHER" id="PTHR42924:SF3">
    <property type="entry name" value="POLYMERASE_HISTIDINOL PHOSPHATASE N-TERMINAL DOMAIN-CONTAINING PROTEIN"/>
    <property type="match status" value="1"/>
</dbReference>
<dbReference type="RefSeq" id="WP_076700971.1">
    <property type="nucleotide sequence ID" value="NZ_MRDE01000007.1"/>
</dbReference>
<dbReference type="AlphaFoldDB" id="A0A1R1LNG4"/>
<dbReference type="GO" id="GO:0035312">
    <property type="term" value="F:5'-3' DNA exonuclease activity"/>
    <property type="evidence" value="ECO:0007669"/>
    <property type="project" value="TreeGrafter"/>
</dbReference>
<dbReference type="CDD" id="cd07438">
    <property type="entry name" value="PHP_HisPPase_AMP"/>
    <property type="match status" value="1"/>
</dbReference>
<organism evidence="3 4">
    <name type="scientific">Tersicoccus phoenicis</name>
    <dbReference type="NCBI Taxonomy" id="554083"/>
    <lineage>
        <taxon>Bacteria</taxon>
        <taxon>Bacillati</taxon>
        <taxon>Actinomycetota</taxon>
        <taxon>Actinomycetes</taxon>
        <taxon>Micrococcales</taxon>
        <taxon>Micrococcaceae</taxon>
        <taxon>Tersicoccus</taxon>
    </lineage>
</organism>
<dbReference type="EMBL" id="MRDE01000007">
    <property type="protein sequence ID" value="OMH29006.1"/>
    <property type="molecule type" value="Genomic_DNA"/>
</dbReference>
<proteinExistence type="predicted"/>
<dbReference type="PANTHER" id="PTHR42924">
    <property type="entry name" value="EXONUCLEASE"/>
    <property type="match status" value="1"/>
</dbReference>
<accession>A0A1R1LNG4</accession>
<name>A0A1R1LNG4_9MICC</name>
<dbReference type="Gene3D" id="3.20.20.140">
    <property type="entry name" value="Metal-dependent hydrolases"/>
    <property type="match status" value="1"/>
</dbReference>
<dbReference type="InterPro" id="IPR016195">
    <property type="entry name" value="Pol/histidinol_Pase-like"/>
</dbReference>
<evidence type="ECO:0000256" key="1">
    <source>
        <dbReference type="SAM" id="MobiDB-lite"/>
    </source>
</evidence>
<reference evidence="3 4" key="1">
    <citation type="submission" date="2016-12" db="EMBL/GenBank/DDBJ databases">
        <title>Draft genome of Tersicoccus phoenicis 1P05MA.</title>
        <authorList>
            <person name="Nakajima Y."/>
            <person name="Yoshizawa S."/>
            <person name="Nakamura K."/>
            <person name="Ogura Y."/>
            <person name="Hayashi T."/>
            <person name="Kogure K."/>
        </authorList>
    </citation>
    <scope>NUCLEOTIDE SEQUENCE [LARGE SCALE GENOMIC DNA]</scope>
    <source>
        <strain evidence="3 4">1p05MA</strain>
    </source>
</reference>
<feature type="compositionally biased region" description="Basic and acidic residues" evidence="1">
    <location>
        <begin position="1"/>
        <end position="11"/>
    </location>
</feature>